<sequence length="183" mass="22063">RTLTDPDEDEDMLICNNNPKMFETDDDIDKFQRSFINEYVRKLVRNKQNLNKGADMIHFFELYELRDELNEEIIYNSYFFKKRDAVTNLFTFFPHKARRIDILENLLTRAILDKLETELEKRFVKFIGIKTLPHHIFNLAKNDEIEPICIQRARRAIFIEKMKNKYNLMALNNLSEFEIYVVS</sequence>
<evidence type="ECO:0000313" key="1">
    <source>
        <dbReference type="Proteomes" id="UP000887579"/>
    </source>
</evidence>
<protein>
    <submittedName>
        <fullName evidence="2">Uncharacterized protein</fullName>
    </submittedName>
</protein>
<accession>A0AC34FGM2</accession>
<dbReference type="WBParaSite" id="ES5_v2.g16502.t1">
    <property type="protein sequence ID" value="ES5_v2.g16502.t1"/>
    <property type="gene ID" value="ES5_v2.g16502"/>
</dbReference>
<dbReference type="Proteomes" id="UP000887579">
    <property type="component" value="Unplaced"/>
</dbReference>
<proteinExistence type="predicted"/>
<reference evidence="2" key="1">
    <citation type="submission" date="2022-11" db="UniProtKB">
        <authorList>
            <consortium name="WormBaseParasite"/>
        </authorList>
    </citation>
    <scope>IDENTIFICATION</scope>
</reference>
<organism evidence="1 2">
    <name type="scientific">Panagrolaimus sp. ES5</name>
    <dbReference type="NCBI Taxonomy" id="591445"/>
    <lineage>
        <taxon>Eukaryota</taxon>
        <taxon>Metazoa</taxon>
        <taxon>Ecdysozoa</taxon>
        <taxon>Nematoda</taxon>
        <taxon>Chromadorea</taxon>
        <taxon>Rhabditida</taxon>
        <taxon>Tylenchina</taxon>
        <taxon>Panagrolaimomorpha</taxon>
        <taxon>Panagrolaimoidea</taxon>
        <taxon>Panagrolaimidae</taxon>
        <taxon>Panagrolaimus</taxon>
    </lineage>
</organism>
<name>A0AC34FGM2_9BILA</name>
<evidence type="ECO:0000313" key="2">
    <source>
        <dbReference type="WBParaSite" id="ES5_v2.g16502.t1"/>
    </source>
</evidence>